<sequence length="171" mass="19833">MLQLPSLMTKNNFWTSGLQLLTTDWQNRFPPFNKSYQPHADDILLSREQAQIPGICVKRRQRKRGQRAVCLLRIRRQSNKPPLPSILLANVRSLEKEIDDLRGRLNYQWDIQNCNILCFTESWLNDDTINIQLAGYTLYWQDRTTASGKTRGGGLCTFVNNSWCTISKEVS</sequence>
<organism evidence="1 2">
    <name type="scientific">Oncorhynchus mykiss</name>
    <name type="common">Rainbow trout</name>
    <name type="synonym">Salmo gairdneri</name>
    <dbReference type="NCBI Taxonomy" id="8022"/>
    <lineage>
        <taxon>Eukaryota</taxon>
        <taxon>Metazoa</taxon>
        <taxon>Chordata</taxon>
        <taxon>Craniata</taxon>
        <taxon>Vertebrata</taxon>
        <taxon>Euteleostomi</taxon>
        <taxon>Actinopterygii</taxon>
        <taxon>Neopterygii</taxon>
        <taxon>Teleostei</taxon>
        <taxon>Protacanthopterygii</taxon>
        <taxon>Salmoniformes</taxon>
        <taxon>Salmonidae</taxon>
        <taxon>Salmoninae</taxon>
        <taxon>Oncorhynchus</taxon>
    </lineage>
</organism>
<proteinExistence type="predicted"/>
<dbReference type="InterPro" id="IPR036691">
    <property type="entry name" value="Endo/exonu/phosph_ase_sf"/>
</dbReference>
<dbReference type="AlphaFoldDB" id="A0A060VUI7"/>
<dbReference type="PaxDb" id="8022-A0A060VUI7"/>
<accession>A0A060VUI7</accession>
<evidence type="ECO:0000313" key="1">
    <source>
        <dbReference type="EMBL" id="CDQ56629.1"/>
    </source>
</evidence>
<dbReference type="Gene3D" id="3.60.10.10">
    <property type="entry name" value="Endonuclease/exonuclease/phosphatase"/>
    <property type="match status" value="1"/>
</dbReference>
<name>A0A060VUI7_ONCMY</name>
<reference evidence="1" key="2">
    <citation type="submission" date="2014-03" db="EMBL/GenBank/DDBJ databases">
        <authorList>
            <person name="Genoscope - CEA"/>
        </authorList>
    </citation>
    <scope>NUCLEOTIDE SEQUENCE</scope>
</reference>
<gene>
    <name evidence="1" type="ORF">GSONMT00064214001</name>
</gene>
<evidence type="ECO:0000313" key="2">
    <source>
        <dbReference type="Proteomes" id="UP000193380"/>
    </source>
</evidence>
<dbReference type="EMBL" id="FR904267">
    <property type="protein sequence ID" value="CDQ56629.1"/>
    <property type="molecule type" value="Genomic_DNA"/>
</dbReference>
<dbReference type="SUPFAM" id="SSF56219">
    <property type="entry name" value="DNase I-like"/>
    <property type="match status" value="1"/>
</dbReference>
<protein>
    <submittedName>
        <fullName evidence="1">Uncharacterized protein</fullName>
    </submittedName>
</protein>
<dbReference type="Proteomes" id="UP000193380">
    <property type="component" value="Unassembled WGS sequence"/>
</dbReference>
<reference evidence="1" key="1">
    <citation type="journal article" date="2014" name="Nat. Commun.">
        <title>The rainbow trout genome provides novel insights into evolution after whole-genome duplication in vertebrates.</title>
        <authorList>
            <person name="Berthelot C."/>
            <person name="Brunet F."/>
            <person name="Chalopin D."/>
            <person name="Juanchich A."/>
            <person name="Bernard M."/>
            <person name="Noel B."/>
            <person name="Bento P."/>
            <person name="Da Silva C."/>
            <person name="Labadie K."/>
            <person name="Alberti A."/>
            <person name="Aury J.M."/>
            <person name="Louis A."/>
            <person name="Dehais P."/>
            <person name="Bardou P."/>
            <person name="Montfort J."/>
            <person name="Klopp C."/>
            <person name="Cabau C."/>
            <person name="Gaspin C."/>
            <person name="Thorgaard G.H."/>
            <person name="Boussaha M."/>
            <person name="Quillet E."/>
            <person name="Guyomard R."/>
            <person name="Galiana D."/>
            <person name="Bobe J."/>
            <person name="Volff J.N."/>
            <person name="Genet C."/>
            <person name="Wincker P."/>
            <person name="Jaillon O."/>
            <person name="Roest Crollius H."/>
            <person name="Guiguen Y."/>
        </authorList>
    </citation>
    <scope>NUCLEOTIDE SEQUENCE [LARGE SCALE GENOMIC DNA]</scope>
</reference>